<accession>A0ACC4BFL5</accession>
<reference evidence="1 2" key="1">
    <citation type="journal article" date="2024" name="Plant Biotechnol. J.">
        <title>Genome and CRISPR/Cas9 system of a widespread forest tree (Populus alba) in the world.</title>
        <authorList>
            <person name="Liu Y.J."/>
            <person name="Jiang P.F."/>
            <person name="Han X.M."/>
            <person name="Li X.Y."/>
            <person name="Wang H.M."/>
            <person name="Wang Y.J."/>
            <person name="Wang X.X."/>
            <person name="Zeng Q.Y."/>
        </authorList>
    </citation>
    <scope>NUCLEOTIDE SEQUENCE [LARGE SCALE GENOMIC DNA]</scope>
    <source>
        <strain evidence="2">cv. PAL-ZL1</strain>
    </source>
</reference>
<protein>
    <submittedName>
        <fullName evidence="1">Uncharacterized protein</fullName>
    </submittedName>
</protein>
<gene>
    <name evidence="1" type="ORF">D5086_022380</name>
</gene>
<comment type="caution">
    <text evidence="1">The sequence shown here is derived from an EMBL/GenBank/DDBJ whole genome shotgun (WGS) entry which is preliminary data.</text>
</comment>
<sequence>MFTLKASPEKSYVRYFKQFLTLNFPLRPMCLSPGFSSYLYSLNAEASGASSLSEATRAEMEQLSGKQGGSISLMETEKTSIQPFLFGKKQRPEFPH</sequence>
<proteinExistence type="predicted"/>
<evidence type="ECO:0000313" key="2">
    <source>
        <dbReference type="Proteomes" id="UP000309997"/>
    </source>
</evidence>
<dbReference type="EMBL" id="RCHU02000011">
    <property type="protein sequence ID" value="KAL3577097.1"/>
    <property type="molecule type" value="Genomic_DNA"/>
</dbReference>
<keyword evidence="2" id="KW-1185">Reference proteome</keyword>
<dbReference type="Proteomes" id="UP000309997">
    <property type="component" value="Unassembled WGS sequence"/>
</dbReference>
<organism evidence="1 2">
    <name type="scientific">Populus alba</name>
    <name type="common">White poplar</name>
    <dbReference type="NCBI Taxonomy" id="43335"/>
    <lineage>
        <taxon>Eukaryota</taxon>
        <taxon>Viridiplantae</taxon>
        <taxon>Streptophyta</taxon>
        <taxon>Embryophyta</taxon>
        <taxon>Tracheophyta</taxon>
        <taxon>Spermatophyta</taxon>
        <taxon>Magnoliopsida</taxon>
        <taxon>eudicotyledons</taxon>
        <taxon>Gunneridae</taxon>
        <taxon>Pentapetalae</taxon>
        <taxon>rosids</taxon>
        <taxon>fabids</taxon>
        <taxon>Malpighiales</taxon>
        <taxon>Salicaceae</taxon>
        <taxon>Saliceae</taxon>
        <taxon>Populus</taxon>
    </lineage>
</organism>
<name>A0ACC4BFL5_POPAL</name>
<evidence type="ECO:0000313" key="1">
    <source>
        <dbReference type="EMBL" id="KAL3577097.1"/>
    </source>
</evidence>